<dbReference type="GeneTree" id="ENSGT00940000165588"/>
<organism evidence="1 2">
    <name type="scientific">Ciona savignyi</name>
    <name type="common">Pacific transparent sea squirt</name>
    <dbReference type="NCBI Taxonomy" id="51511"/>
    <lineage>
        <taxon>Eukaryota</taxon>
        <taxon>Metazoa</taxon>
        <taxon>Chordata</taxon>
        <taxon>Tunicata</taxon>
        <taxon>Ascidiacea</taxon>
        <taxon>Phlebobranchia</taxon>
        <taxon>Cionidae</taxon>
        <taxon>Ciona</taxon>
    </lineage>
</organism>
<accession>H2YK95</accession>
<proteinExistence type="predicted"/>
<dbReference type="InterPro" id="IPR028994">
    <property type="entry name" value="Integrin_alpha_N"/>
</dbReference>
<dbReference type="Proteomes" id="UP000007875">
    <property type="component" value="Unassembled WGS sequence"/>
</dbReference>
<dbReference type="SUPFAM" id="SSF69318">
    <property type="entry name" value="Integrin alpha N-terminal domain"/>
    <property type="match status" value="1"/>
</dbReference>
<evidence type="ECO:0000313" key="1">
    <source>
        <dbReference type="Ensembl" id="ENSCSAVP00000005747.1"/>
    </source>
</evidence>
<reference evidence="1" key="2">
    <citation type="submission" date="2025-08" db="UniProtKB">
        <authorList>
            <consortium name="Ensembl"/>
        </authorList>
    </citation>
    <scope>IDENTIFICATION</scope>
</reference>
<dbReference type="AlphaFoldDB" id="H2YK95"/>
<name>H2YK95_CIOSA</name>
<sequence length="263" mass="29931">MKRIRKKRKELFDIAKWSAWAHWYPGCPDPCNGVATQRSERLCMRHSVVRNICQGEYTKMSNGDIGYQLRQRFCTCQYGITPPNGIRLSKTTIILKRQKRVIGNFTSWADLHNEEATFLCLNGKKIIGKFDGDDFKDMICLRHNSIQLFSGTELGIQHGYSLDKDLEFCNTNQHTLLHDAADINGDGIDDVACIDRNSGQIQILTLVENRIVIRADWAGLQDFCVGDDLILAAQLVYSDVRPDLVCVDSVKRSETFAVNNWNL</sequence>
<reference evidence="1" key="3">
    <citation type="submission" date="2025-09" db="UniProtKB">
        <authorList>
            <consortium name="Ensembl"/>
        </authorList>
    </citation>
    <scope>IDENTIFICATION</scope>
</reference>
<protein>
    <submittedName>
        <fullName evidence="1">Uncharacterized protein</fullName>
    </submittedName>
</protein>
<keyword evidence="2" id="KW-1185">Reference proteome</keyword>
<evidence type="ECO:0000313" key="2">
    <source>
        <dbReference type="Proteomes" id="UP000007875"/>
    </source>
</evidence>
<dbReference type="Ensembl" id="ENSCSAVT00000005822.1">
    <property type="protein sequence ID" value="ENSCSAVP00000005747.1"/>
    <property type="gene ID" value="ENSCSAVG00000003424.1"/>
</dbReference>
<reference evidence="2" key="1">
    <citation type="submission" date="2003-08" db="EMBL/GenBank/DDBJ databases">
        <authorList>
            <person name="Birren B."/>
            <person name="Nusbaum C."/>
            <person name="Abebe A."/>
            <person name="Abouelleil A."/>
            <person name="Adekoya E."/>
            <person name="Ait-zahra M."/>
            <person name="Allen N."/>
            <person name="Allen T."/>
            <person name="An P."/>
            <person name="Anderson M."/>
            <person name="Anderson S."/>
            <person name="Arachchi H."/>
            <person name="Armbruster J."/>
            <person name="Bachantsang P."/>
            <person name="Baldwin J."/>
            <person name="Barry A."/>
            <person name="Bayul T."/>
            <person name="Blitshsteyn B."/>
            <person name="Bloom T."/>
            <person name="Blye J."/>
            <person name="Boguslavskiy L."/>
            <person name="Borowsky M."/>
            <person name="Boukhgalter B."/>
            <person name="Brunache A."/>
            <person name="Butler J."/>
            <person name="Calixte N."/>
            <person name="Calvo S."/>
            <person name="Camarata J."/>
            <person name="Campo K."/>
            <person name="Chang J."/>
            <person name="Cheshatsang Y."/>
            <person name="Citroen M."/>
            <person name="Collymore A."/>
            <person name="Considine T."/>
            <person name="Cook A."/>
            <person name="Cooke P."/>
            <person name="Corum B."/>
            <person name="Cuomo C."/>
            <person name="David R."/>
            <person name="Dawoe T."/>
            <person name="Degray S."/>
            <person name="Dodge S."/>
            <person name="Dooley K."/>
            <person name="Dorje P."/>
            <person name="Dorjee K."/>
            <person name="Dorris L."/>
            <person name="Duffey N."/>
            <person name="Dupes A."/>
            <person name="Elkins T."/>
            <person name="Engels R."/>
            <person name="Erickson J."/>
            <person name="Farina A."/>
            <person name="Faro S."/>
            <person name="Ferreira P."/>
            <person name="Fischer H."/>
            <person name="Fitzgerald M."/>
            <person name="Foley K."/>
            <person name="Gage D."/>
            <person name="Galagan J."/>
            <person name="Gearin G."/>
            <person name="Gnerre S."/>
            <person name="Gnirke A."/>
            <person name="Goyette A."/>
            <person name="Graham J."/>
            <person name="Grandbois E."/>
            <person name="Gyaltsen K."/>
            <person name="Hafez N."/>
            <person name="Hagopian D."/>
            <person name="Hagos B."/>
            <person name="Hall J."/>
            <person name="Hatcher B."/>
            <person name="Heller A."/>
            <person name="Higgins H."/>
            <person name="Honan T."/>
            <person name="Horn A."/>
            <person name="Houde N."/>
            <person name="Hughes L."/>
            <person name="Hulme W."/>
            <person name="Husby E."/>
            <person name="Iliev I."/>
            <person name="Jaffe D."/>
            <person name="Jones C."/>
            <person name="Kamal M."/>
            <person name="Kamat A."/>
            <person name="Kamvysselis M."/>
            <person name="Karlsson E."/>
            <person name="Kells C."/>
            <person name="Kieu A."/>
            <person name="Kisner P."/>
            <person name="Kodira C."/>
            <person name="Kulbokas E."/>
            <person name="Labutti K."/>
            <person name="Lama D."/>
            <person name="Landers T."/>
            <person name="Leger J."/>
            <person name="Levine S."/>
            <person name="Lewis D."/>
            <person name="Lewis T."/>
            <person name="Lindblad-toh K."/>
            <person name="Liu X."/>
            <person name="Lokyitsang T."/>
            <person name="Lokyitsang Y."/>
            <person name="Lucien O."/>
            <person name="Lui A."/>
            <person name="Ma L.J."/>
            <person name="Mabbitt R."/>
            <person name="Macdonald J."/>
            <person name="Maclean C."/>
            <person name="Major J."/>
            <person name="Manning J."/>
            <person name="Marabella R."/>
            <person name="Maru K."/>
            <person name="Matthews C."/>
            <person name="Mauceli E."/>
            <person name="Mccarthy M."/>
            <person name="Mcdonough S."/>
            <person name="Mcghee T."/>
            <person name="Meldrim J."/>
            <person name="Meneus L."/>
            <person name="Mesirov J."/>
            <person name="Mihalev A."/>
            <person name="Mihova T."/>
            <person name="Mikkelsen T."/>
            <person name="Mlenga V."/>
            <person name="Moru K."/>
            <person name="Mozes J."/>
            <person name="Mulrain L."/>
            <person name="Munson G."/>
            <person name="Naylor J."/>
            <person name="Newes C."/>
            <person name="Nguyen C."/>
            <person name="Nguyen N."/>
            <person name="Nguyen T."/>
            <person name="Nicol R."/>
            <person name="Nielsen C."/>
            <person name="Nizzari M."/>
            <person name="Norbu C."/>
            <person name="Norbu N."/>
            <person name="O'donnell P."/>
            <person name="Okoawo O."/>
            <person name="O'leary S."/>
            <person name="Omotosho B."/>
            <person name="O'neill K."/>
            <person name="Osman S."/>
            <person name="Parker S."/>
            <person name="Perrin D."/>
            <person name="Phunkhang P."/>
            <person name="Piqani B."/>
            <person name="Purcell S."/>
            <person name="Rachupka T."/>
            <person name="Ramasamy U."/>
            <person name="Rameau R."/>
            <person name="Ray V."/>
            <person name="Raymond C."/>
            <person name="Retta R."/>
            <person name="Richardson S."/>
            <person name="Rise C."/>
            <person name="Rodriguez J."/>
            <person name="Rogers J."/>
            <person name="Rogov P."/>
            <person name="Rutman M."/>
            <person name="Schupbach R."/>
            <person name="Seaman C."/>
            <person name="Settipalli S."/>
            <person name="Sharpe T."/>
            <person name="Sheridan J."/>
            <person name="Sherpa N."/>
            <person name="Shi J."/>
            <person name="Smirnov S."/>
            <person name="Smith C."/>
            <person name="Sougnez C."/>
            <person name="Spencer B."/>
            <person name="Stalker J."/>
            <person name="Stange-thomann N."/>
            <person name="Stavropoulos S."/>
            <person name="Stetson K."/>
            <person name="Stone C."/>
            <person name="Stone S."/>
            <person name="Stubbs M."/>
            <person name="Talamas J."/>
            <person name="Tchuinga P."/>
            <person name="Tenzing P."/>
            <person name="Tesfaye S."/>
            <person name="Theodore J."/>
            <person name="Thoulutsang Y."/>
            <person name="Topham K."/>
            <person name="Towey S."/>
            <person name="Tsamla T."/>
            <person name="Tsomo N."/>
            <person name="Vallee D."/>
            <person name="Vassiliev H."/>
            <person name="Venkataraman V."/>
            <person name="Vinson J."/>
            <person name="Vo A."/>
            <person name="Wade C."/>
            <person name="Wang S."/>
            <person name="Wangchuk T."/>
            <person name="Wangdi T."/>
            <person name="Whittaker C."/>
            <person name="Wilkinson J."/>
            <person name="Wu Y."/>
            <person name="Wyman D."/>
            <person name="Yadav S."/>
            <person name="Yang S."/>
            <person name="Yang X."/>
            <person name="Yeager S."/>
            <person name="Yee E."/>
            <person name="Young G."/>
            <person name="Zainoun J."/>
            <person name="Zembeck L."/>
            <person name="Zimmer A."/>
            <person name="Zody M."/>
            <person name="Lander E."/>
        </authorList>
    </citation>
    <scope>NUCLEOTIDE SEQUENCE [LARGE SCALE GENOMIC DNA]</scope>
</reference>
<dbReference type="HOGENOM" id="CLU_1057523_0_0_1"/>